<keyword evidence="1" id="KW-0732">Signal</keyword>
<protein>
    <recommendedName>
        <fullName evidence="4">SH3 domain-containing protein</fullName>
    </recommendedName>
</protein>
<sequence length="116" mass="12770">MHYKISLLALGLLSVALTASVQATGDWCANPIKTDDGFLNLRLGPGTTYAIVGRAIPSDELVIDTAQCRNDFGEMLCDESGKWVFVQYINSVKEASNIQKGWVNSRFVQQVQCKND</sequence>
<dbReference type="RefSeq" id="WP_155451170.1">
    <property type="nucleotide sequence ID" value="NZ_WNKT01000046.1"/>
</dbReference>
<dbReference type="OrthoDB" id="9816009at2"/>
<evidence type="ECO:0000313" key="3">
    <source>
        <dbReference type="Proteomes" id="UP000434044"/>
    </source>
</evidence>
<reference evidence="2 3" key="1">
    <citation type="submission" date="2019-11" db="EMBL/GenBank/DDBJ databases">
        <title>Whole-genome sequence of the anaerobic purple sulfur bacterium Allochromatium palmeri DSM 15591.</title>
        <authorList>
            <person name="Kyndt J.A."/>
            <person name="Meyer T.E."/>
        </authorList>
    </citation>
    <scope>NUCLEOTIDE SEQUENCE [LARGE SCALE GENOMIC DNA]</scope>
    <source>
        <strain evidence="2 3">DSM 15591</strain>
    </source>
</reference>
<accession>A0A6N8EI83</accession>
<dbReference type="EMBL" id="WNKT01000046">
    <property type="protein sequence ID" value="MTW22609.1"/>
    <property type="molecule type" value="Genomic_DNA"/>
</dbReference>
<dbReference type="AlphaFoldDB" id="A0A6N8EI83"/>
<name>A0A6N8EI83_9GAMM</name>
<keyword evidence="3" id="KW-1185">Reference proteome</keyword>
<proteinExistence type="predicted"/>
<evidence type="ECO:0008006" key="4">
    <source>
        <dbReference type="Google" id="ProtNLM"/>
    </source>
</evidence>
<organism evidence="2 3">
    <name type="scientific">Allochromatium palmeri</name>
    <dbReference type="NCBI Taxonomy" id="231048"/>
    <lineage>
        <taxon>Bacteria</taxon>
        <taxon>Pseudomonadati</taxon>
        <taxon>Pseudomonadota</taxon>
        <taxon>Gammaproteobacteria</taxon>
        <taxon>Chromatiales</taxon>
        <taxon>Chromatiaceae</taxon>
        <taxon>Allochromatium</taxon>
    </lineage>
</organism>
<comment type="caution">
    <text evidence="2">The sequence shown here is derived from an EMBL/GenBank/DDBJ whole genome shotgun (WGS) entry which is preliminary data.</text>
</comment>
<gene>
    <name evidence="2" type="ORF">GJ668_16180</name>
</gene>
<dbReference type="Proteomes" id="UP000434044">
    <property type="component" value="Unassembled WGS sequence"/>
</dbReference>
<feature type="signal peptide" evidence="1">
    <location>
        <begin position="1"/>
        <end position="23"/>
    </location>
</feature>
<feature type="chain" id="PRO_5027087046" description="SH3 domain-containing protein" evidence="1">
    <location>
        <begin position="24"/>
        <end position="116"/>
    </location>
</feature>
<dbReference type="Gene3D" id="2.30.30.40">
    <property type="entry name" value="SH3 Domains"/>
    <property type="match status" value="1"/>
</dbReference>
<evidence type="ECO:0000313" key="2">
    <source>
        <dbReference type="EMBL" id="MTW22609.1"/>
    </source>
</evidence>
<evidence type="ECO:0000256" key="1">
    <source>
        <dbReference type="SAM" id="SignalP"/>
    </source>
</evidence>